<reference evidence="1" key="1">
    <citation type="submission" date="2013-03" db="EMBL/GenBank/DDBJ databases">
        <title>Immune-Related transcriptome of Coptotermes formosanus Shiraki workers: the defense mechanism.</title>
        <authorList>
            <person name="Hussain A."/>
            <person name="Li Y.F."/>
            <person name="Wen S.Y."/>
        </authorList>
    </citation>
    <scope>NUCLEOTIDE SEQUENCE</scope>
</reference>
<protein>
    <submittedName>
        <fullName evidence="1">Uncharacterized protein</fullName>
    </submittedName>
</protein>
<evidence type="ECO:0000313" key="1">
    <source>
        <dbReference type="EMBL" id="AGM32736.1"/>
    </source>
</evidence>
<proteinExistence type="evidence at transcript level"/>
<dbReference type="EMBL" id="KC740912">
    <property type="protein sequence ID" value="AGM32736.1"/>
    <property type="molecule type" value="mRNA"/>
</dbReference>
<organism evidence="1">
    <name type="scientific">Coptotermes formosanus</name>
    <name type="common">Formosan subterranean termite</name>
    <dbReference type="NCBI Taxonomy" id="36987"/>
    <lineage>
        <taxon>Eukaryota</taxon>
        <taxon>Metazoa</taxon>
        <taxon>Ecdysozoa</taxon>
        <taxon>Arthropoda</taxon>
        <taxon>Hexapoda</taxon>
        <taxon>Insecta</taxon>
        <taxon>Pterygota</taxon>
        <taxon>Neoptera</taxon>
        <taxon>Polyneoptera</taxon>
        <taxon>Dictyoptera</taxon>
        <taxon>Blattodea</taxon>
        <taxon>Blattoidea</taxon>
        <taxon>Termitoidae</taxon>
        <taxon>Rhinotermitidae</taxon>
        <taxon>Coptotermes</taxon>
    </lineage>
</organism>
<name>R4UWP9_COPFO</name>
<sequence>MRNRQVTILPVLWWKSAAGSQYDAVCFLTSCSRIRTDCRIGVRKSLFQMFAHRPSLLIWFCSVRPGLPFDNIQSQLPRALFNKS</sequence>
<accession>R4UWP9</accession>
<dbReference type="AlphaFoldDB" id="R4UWP9"/>